<dbReference type="GO" id="GO:0016787">
    <property type="term" value="F:hydrolase activity"/>
    <property type="evidence" value="ECO:0007669"/>
    <property type="project" value="UniProtKB-KW"/>
</dbReference>
<dbReference type="Proteomes" id="UP000591131">
    <property type="component" value="Unassembled WGS sequence"/>
</dbReference>
<evidence type="ECO:0000256" key="5">
    <source>
        <dbReference type="ARBA" id="ARBA00022723"/>
    </source>
</evidence>
<gene>
    <name evidence="9" type="ORF">FOL47_000607</name>
</gene>
<evidence type="ECO:0000256" key="4">
    <source>
        <dbReference type="ARBA" id="ARBA00022722"/>
    </source>
</evidence>
<proteinExistence type="inferred from homology"/>
<dbReference type="PANTHER" id="PTHR22930">
    <property type="match status" value="1"/>
</dbReference>
<dbReference type="Pfam" id="PF13359">
    <property type="entry name" value="DDE_Tnp_4"/>
    <property type="match status" value="1"/>
</dbReference>
<evidence type="ECO:0000259" key="8">
    <source>
        <dbReference type="Pfam" id="PF13359"/>
    </source>
</evidence>
<comment type="similarity">
    <text evidence="3">Belongs to the HARBI1 family.</text>
</comment>
<keyword evidence="5" id="KW-0479">Metal-binding</keyword>
<accession>A0A7J6KX86</accession>
<evidence type="ECO:0000256" key="1">
    <source>
        <dbReference type="ARBA" id="ARBA00001968"/>
    </source>
</evidence>
<name>A0A7J6KX86_PERCH</name>
<dbReference type="AlphaFoldDB" id="A0A7J6KX86"/>
<evidence type="ECO:0000256" key="3">
    <source>
        <dbReference type="ARBA" id="ARBA00006958"/>
    </source>
</evidence>
<keyword evidence="7" id="KW-0539">Nucleus</keyword>
<sequence length="231" mass="25711">MAIALRFLASGSHYRVIADAHGVSAATVSTVVRRFVLAVVKVLCPLYVKIPTGVELQASVDGFMGLSGMMDVWGAVDGTHIRVHPPRVAEESFLNRHHQHSLNCLVIATYSLKICYLSSRWGGKVHDSRVFRNSSIGQRLEAGWRPDNRNVVLLGDSAYRASAYLRTPHSKAGGRILTVEQQLFNDRHCRARSIVERCIGVWKSQFRCLKDLRVRGPRTTSPTCMELTANV</sequence>
<evidence type="ECO:0000256" key="7">
    <source>
        <dbReference type="ARBA" id="ARBA00023242"/>
    </source>
</evidence>
<evidence type="ECO:0000313" key="9">
    <source>
        <dbReference type="EMBL" id="KAF4651169.1"/>
    </source>
</evidence>
<evidence type="ECO:0000256" key="2">
    <source>
        <dbReference type="ARBA" id="ARBA00004123"/>
    </source>
</evidence>
<dbReference type="GO" id="GO:0005634">
    <property type="term" value="C:nucleus"/>
    <property type="evidence" value="ECO:0007669"/>
    <property type="project" value="UniProtKB-SubCell"/>
</dbReference>
<dbReference type="GO" id="GO:0004518">
    <property type="term" value="F:nuclease activity"/>
    <property type="evidence" value="ECO:0007669"/>
    <property type="project" value="UniProtKB-KW"/>
</dbReference>
<keyword evidence="10" id="KW-1185">Reference proteome</keyword>
<keyword evidence="6" id="KW-0378">Hydrolase</keyword>
<dbReference type="InterPro" id="IPR027806">
    <property type="entry name" value="HARBI1_dom"/>
</dbReference>
<dbReference type="PANTHER" id="PTHR22930:SF85">
    <property type="entry name" value="GH03217P-RELATED"/>
    <property type="match status" value="1"/>
</dbReference>
<dbReference type="OrthoDB" id="7998387at2759"/>
<organism evidence="9 10">
    <name type="scientific">Perkinsus chesapeaki</name>
    <name type="common">Clam parasite</name>
    <name type="synonym">Perkinsus andrewsi</name>
    <dbReference type="NCBI Taxonomy" id="330153"/>
    <lineage>
        <taxon>Eukaryota</taxon>
        <taxon>Sar</taxon>
        <taxon>Alveolata</taxon>
        <taxon>Perkinsozoa</taxon>
        <taxon>Perkinsea</taxon>
        <taxon>Perkinsida</taxon>
        <taxon>Perkinsidae</taxon>
        <taxon>Perkinsus</taxon>
    </lineage>
</organism>
<evidence type="ECO:0000256" key="6">
    <source>
        <dbReference type="ARBA" id="ARBA00022801"/>
    </source>
</evidence>
<comment type="subcellular location">
    <subcellularLocation>
        <location evidence="2">Nucleus</location>
    </subcellularLocation>
</comment>
<comment type="caution">
    <text evidence="9">The sequence shown here is derived from an EMBL/GenBank/DDBJ whole genome shotgun (WGS) entry which is preliminary data.</text>
</comment>
<feature type="non-terminal residue" evidence="9">
    <location>
        <position position="231"/>
    </location>
</feature>
<keyword evidence="4" id="KW-0540">Nuclease</keyword>
<feature type="domain" description="DDE Tnp4" evidence="8">
    <location>
        <begin position="76"/>
        <end position="215"/>
    </location>
</feature>
<dbReference type="EMBL" id="JAAPAO010001108">
    <property type="protein sequence ID" value="KAF4651169.1"/>
    <property type="molecule type" value="Genomic_DNA"/>
</dbReference>
<dbReference type="InterPro" id="IPR045249">
    <property type="entry name" value="HARBI1-like"/>
</dbReference>
<reference evidence="9 10" key="1">
    <citation type="submission" date="2020-04" db="EMBL/GenBank/DDBJ databases">
        <title>Perkinsus chesapeaki whole genome sequence.</title>
        <authorList>
            <person name="Bogema D.R."/>
        </authorList>
    </citation>
    <scope>NUCLEOTIDE SEQUENCE [LARGE SCALE GENOMIC DNA]</scope>
    <source>
        <strain evidence="9">ATCC PRA-425</strain>
    </source>
</reference>
<dbReference type="GO" id="GO:0046872">
    <property type="term" value="F:metal ion binding"/>
    <property type="evidence" value="ECO:0007669"/>
    <property type="project" value="UniProtKB-KW"/>
</dbReference>
<comment type="cofactor">
    <cofactor evidence="1">
        <name>a divalent metal cation</name>
        <dbReference type="ChEBI" id="CHEBI:60240"/>
    </cofactor>
</comment>
<evidence type="ECO:0000313" key="10">
    <source>
        <dbReference type="Proteomes" id="UP000591131"/>
    </source>
</evidence>
<protein>
    <recommendedName>
        <fullName evidence="8">DDE Tnp4 domain-containing protein</fullName>
    </recommendedName>
</protein>